<evidence type="ECO:0000256" key="1">
    <source>
        <dbReference type="ARBA" id="ARBA00017693"/>
    </source>
</evidence>
<sequence length="127" mass="13919">MSDDNRYRIDVSVTPRYLAAQSEPEQNRYAFAYTVTIENKGEVAARLLSRHWIITDGDGRVQEVRGAGVIGEQPLIAPGEHHVYTSGTLFPTCVGSMQGSYQMLAEDGHSFDAVIAPFRLAVPGALH</sequence>
<dbReference type="AlphaFoldDB" id="A0A061JTK1"/>
<dbReference type="InterPro" id="IPR036767">
    <property type="entry name" value="ApaG_sf"/>
</dbReference>
<dbReference type="InterPro" id="IPR007474">
    <property type="entry name" value="ApaG_domain"/>
</dbReference>
<proteinExistence type="inferred from homology"/>
<dbReference type="Gene3D" id="2.60.40.1470">
    <property type="entry name" value="ApaG domain"/>
    <property type="match status" value="1"/>
</dbReference>
<dbReference type="eggNOG" id="COG2967">
    <property type="taxonomic scope" value="Bacteria"/>
</dbReference>
<dbReference type="Pfam" id="PF04379">
    <property type="entry name" value="DUF525"/>
    <property type="match status" value="1"/>
</dbReference>
<protein>
    <recommendedName>
        <fullName evidence="1 2">Protein ApaG</fullName>
    </recommendedName>
</protein>
<dbReference type="InterPro" id="IPR023065">
    <property type="entry name" value="Uncharacterised_ApaG"/>
</dbReference>
<evidence type="ECO:0000313" key="5">
    <source>
        <dbReference type="Proteomes" id="UP000026923"/>
    </source>
</evidence>
<gene>
    <name evidence="2" type="primary">apaG</name>
    <name evidence="4" type="ORF">B597_000140</name>
</gene>
<organism evidence="4 5">
    <name type="scientific">Stutzerimonas stutzeri KOS6</name>
    <dbReference type="NCBI Taxonomy" id="1218352"/>
    <lineage>
        <taxon>Bacteria</taxon>
        <taxon>Pseudomonadati</taxon>
        <taxon>Pseudomonadota</taxon>
        <taxon>Gammaproteobacteria</taxon>
        <taxon>Pseudomonadales</taxon>
        <taxon>Pseudomonadaceae</taxon>
        <taxon>Stutzerimonas</taxon>
    </lineage>
</organism>
<evidence type="ECO:0000259" key="3">
    <source>
        <dbReference type="PROSITE" id="PS51087"/>
    </source>
</evidence>
<dbReference type="OrthoDB" id="9795226at2"/>
<dbReference type="PANTHER" id="PTHR14289:SF16">
    <property type="entry name" value="POLYMERASE DELTA-INTERACTING PROTEIN 2"/>
    <property type="match status" value="1"/>
</dbReference>
<dbReference type="GO" id="GO:0070987">
    <property type="term" value="P:error-free translesion synthesis"/>
    <property type="evidence" value="ECO:0007669"/>
    <property type="project" value="TreeGrafter"/>
</dbReference>
<dbReference type="PROSITE" id="PS51087">
    <property type="entry name" value="APAG"/>
    <property type="match status" value="1"/>
</dbReference>
<name>A0A061JTK1_STUST</name>
<accession>A0A061JTK1</accession>
<dbReference type="EMBL" id="AMCZ02000001">
    <property type="protein sequence ID" value="EWC43037.1"/>
    <property type="molecule type" value="Genomic_DNA"/>
</dbReference>
<dbReference type="RefSeq" id="WP_003296721.1">
    <property type="nucleotide sequence ID" value="NZ_KK020676.1"/>
</dbReference>
<evidence type="ECO:0000256" key="2">
    <source>
        <dbReference type="HAMAP-Rule" id="MF_00791"/>
    </source>
</evidence>
<dbReference type="SUPFAM" id="SSF110069">
    <property type="entry name" value="ApaG-like"/>
    <property type="match status" value="1"/>
</dbReference>
<comment type="caution">
    <text evidence="4">The sequence shown here is derived from an EMBL/GenBank/DDBJ whole genome shotgun (WGS) entry which is preliminary data.</text>
</comment>
<dbReference type="Proteomes" id="UP000026923">
    <property type="component" value="Unassembled WGS sequence"/>
</dbReference>
<dbReference type="HOGENOM" id="CLU_128074_0_0_6"/>
<feature type="domain" description="ApaG" evidence="3">
    <location>
        <begin position="3"/>
        <end position="127"/>
    </location>
</feature>
<evidence type="ECO:0000313" key="4">
    <source>
        <dbReference type="EMBL" id="EWC43037.1"/>
    </source>
</evidence>
<reference evidence="4 5" key="1">
    <citation type="journal article" date="2013" name="Genome Announc.">
        <title>Draft Genome of the Nitrogen-Fixing Bacterium Pseudomonas stutzeri Strain KOS6 Isolated from Industrial Hydrocarbon Sludge.</title>
        <authorList>
            <person name="Grigoryeva T.V."/>
            <person name="Laikov A.V."/>
            <person name="Naumova R.P."/>
            <person name="Manolov A.I."/>
            <person name="Larin A.K."/>
            <person name="Karpova I.Y."/>
            <person name="Semashko T.A."/>
            <person name="Alexeev D.G."/>
            <person name="Kostryukova E.S."/>
            <person name="Muller R."/>
            <person name="Govorun V.M."/>
        </authorList>
    </citation>
    <scope>NUCLEOTIDE SEQUENCE [LARGE SCALE GENOMIC DNA]</scope>
    <source>
        <strain evidence="4 5">KOS6</strain>
    </source>
</reference>
<dbReference type="HAMAP" id="MF_00791">
    <property type="entry name" value="ApaG"/>
    <property type="match status" value="1"/>
</dbReference>
<dbReference type="PANTHER" id="PTHR14289">
    <property type="entry name" value="F-BOX ONLY PROTEIN 3"/>
    <property type="match status" value="1"/>
</dbReference>
<dbReference type="NCBIfam" id="NF003967">
    <property type="entry name" value="PRK05461.1"/>
    <property type="match status" value="1"/>
</dbReference>